<dbReference type="Proteomes" id="UP000823900">
    <property type="component" value="Unassembled WGS sequence"/>
</dbReference>
<organism evidence="3 4">
    <name type="scientific">Candidatus Lachnoclostridium stercoravium</name>
    <dbReference type="NCBI Taxonomy" id="2838633"/>
    <lineage>
        <taxon>Bacteria</taxon>
        <taxon>Bacillati</taxon>
        <taxon>Bacillota</taxon>
        <taxon>Clostridia</taxon>
        <taxon>Lachnospirales</taxon>
        <taxon>Lachnospiraceae</taxon>
    </lineage>
</organism>
<evidence type="ECO:0000313" key="4">
    <source>
        <dbReference type="Proteomes" id="UP000823900"/>
    </source>
</evidence>
<accession>A0A9D2KPN8</accession>
<reference evidence="3" key="1">
    <citation type="journal article" date="2021" name="PeerJ">
        <title>Extensive microbial diversity within the chicken gut microbiome revealed by metagenomics and culture.</title>
        <authorList>
            <person name="Gilroy R."/>
            <person name="Ravi A."/>
            <person name="Getino M."/>
            <person name="Pursley I."/>
            <person name="Horton D.L."/>
            <person name="Alikhan N.F."/>
            <person name="Baker D."/>
            <person name="Gharbi K."/>
            <person name="Hall N."/>
            <person name="Watson M."/>
            <person name="Adriaenssens E.M."/>
            <person name="Foster-Nyarko E."/>
            <person name="Jarju S."/>
            <person name="Secka A."/>
            <person name="Antonio M."/>
            <person name="Oren A."/>
            <person name="Chaudhuri R.R."/>
            <person name="La Ragione R."/>
            <person name="Hildebrand F."/>
            <person name="Pallen M.J."/>
        </authorList>
    </citation>
    <scope>NUCLEOTIDE SEQUENCE</scope>
    <source>
        <strain evidence="3">CHK178-16964</strain>
    </source>
</reference>
<name>A0A9D2KPN8_9FIRM</name>
<proteinExistence type="predicted"/>
<sequence length="270" mass="28710">MKRTLIIPALILAGVCAVWGCGSKNKTDLTSAHTTAAAETMAPSQTEPSEEESVPEVTAADESSESEGSSSFSGVTVDTYSSNNISIEYPSVSDSLSSNASAVNELLKNNALSVISAYGIDEASDSLSVDCKIISANKQRLTAVYTGELSVSGGAHPTAVYYTNTVDLEAVSDIGLSTYADPYTMAGYVMSDDCQFQGLTAEQEQAVKEYKAEQSVSAYQKIFQNADFPLKGDSFPESFSYEVRGEIYLSIPVPHALGDYAIVVFTPETK</sequence>
<evidence type="ECO:0000313" key="3">
    <source>
        <dbReference type="EMBL" id="HJA72399.1"/>
    </source>
</evidence>
<dbReference type="EMBL" id="DWZA01000104">
    <property type="protein sequence ID" value="HJA72399.1"/>
    <property type="molecule type" value="Genomic_DNA"/>
</dbReference>
<gene>
    <name evidence="3" type="ORF">IAA07_12650</name>
</gene>
<protein>
    <submittedName>
        <fullName evidence="3">DUF4163 domain-containing protein</fullName>
    </submittedName>
</protein>
<comment type="caution">
    <text evidence="3">The sequence shown here is derived from an EMBL/GenBank/DDBJ whole genome shotgun (WGS) entry which is preliminary data.</text>
</comment>
<dbReference type="AlphaFoldDB" id="A0A9D2KPN8"/>
<feature type="compositionally biased region" description="Low complexity" evidence="1">
    <location>
        <begin position="55"/>
        <end position="74"/>
    </location>
</feature>
<keyword evidence="2" id="KW-0732">Signal</keyword>
<feature type="chain" id="PRO_5039710820" evidence="2">
    <location>
        <begin position="21"/>
        <end position="270"/>
    </location>
</feature>
<evidence type="ECO:0000256" key="1">
    <source>
        <dbReference type="SAM" id="MobiDB-lite"/>
    </source>
</evidence>
<reference evidence="3" key="2">
    <citation type="submission" date="2021-04" db="EMBL/GenBank/DDBJ databases">
        <authorList>
            <person name="Gilroy R."/>
        </authorList>
    </citation>
    <scope>NUCLEOTIDE SEQUENCE</scope>
    <source>
        <strain evidence="3">CHK178-16964</strain>
    </source>
</reference>
<feature type="region of interest" description="Disordered" evidence="1">
    <location>
        <begin position="32"/>
        <end position="75"/>
    </location>
</feature>
<feature type="signal peptide" evidence="2">
    <location>
        <begin position="1"/>
        <end position="20"/>
    </location>
</feature>
<evidence type="ECO:0000256" key="2">
    <source>
        <dbReference type="SAM" id="SignalP"/>
    </source>
</evidence>